<feature type="non-terminal residue" evidence="4">
    <location>
        <position position="1"/>
    </location>
</feature>
<feature type="region of interest" description="Disordered" evidence="1">
    <location>
        <begin position="569"/>
        <end position="607"/>
    </location>
</feature>
<evidence type="ECO:0000259" key="2">
    <source>
        <dbReference type="Pfam" id="PF13456"/>
    </source>
</evidence>
<dbReference type="Gene3D" id="3.30.420.10">
    <property type="entry name" value="Ribonuclease H-like superfamily/Ribonuclease H"/>
    <property type="match status" value="1"/>
</dbReference>
<dbReference type="GO" id="GO:0004523">
    <property type="term" value="F:RNA-DNA hybrid ribonuclease activity"/>
    <property type="evidence" value="ECO:0007669"/>
    <property type="project" value="InterPro"/>
</dbReference>
<dbReference type="AlphaFoldDB" id="A0A7J9MAE4"/>
<protein>
    <recommendedName>
        <fullName evidence="6">Reverse transcriptase</fullName>
    </recommendedName>
</protein>
<sequence>METKLDHTRMEYVQKRCGFHNGLDVLTSSSQDGLSVAWNGNYLIQVRSYSNNHIDVEISEEDDLNKWRFIEMWEIIKGDYDKRTKYLRKRLVELDGMIRDDNTLAEIIYVKLELNWEMEKEEILFYGALPIKWVGDINHLISGVKRCIDENMNQLLIKKYKEEEIVEVLNSIGPIKAFGPDGFPAIFFQKFWHIVGSKCVRREKLITDNVFLAYEILHTLRNKRVGKKCIMALKIDMSKAYDQGWSLPQKEVLRQCNPLGPFLFLICSEGLSTLLRLENEEGSLRGVKASKKGPHIFHLLFTDDYILFREATDKGTTTFEKVLKEYEVGGQKVQQFRELFRSAKYGGQEETSGIPTLKGSVGTGCDIRIEEDVWVLNVEGLLIRQMISRQNIIRVTDLIDSTTRSWRTELILNTFSKDDAQKILDLPSKLIITAWRATLNYLSTLVNLRIKRLTNEVVCPRCMQGLETREHIFRDCVVTKETWEKLDYAWSHDISQMEFMEWFTWAVTVGRYLGMKYVKIEGDSLTVIKKVKNLNRDKSTIGPYIHDNKEHNAAFYECKFQHARQSANKSAHNLASEGVKRSIGDRDEAHTETESSSGYVEVHGKTSRPRQRDLLTWKEIVPLKARFPSTSAGRADVDAMSCHVARSWGRDFD</sequence>
<dbReference type="InterPro" id="IPR052343">
    <property type="entry name" value="Retrotransposon-Effector_Assoc"/>
</dbReference>
<keyword evidence="5" id="KW-1185">Reference proteome</keyword>
<dbReference type="PANTHER" id="PTHR46890:SF48">
    <property type="entry name" value="RNA-DIRECTED DNA POLYMERASE"/>
    <property type="match status" value="1"/>
</dbReference>
<gene>
    <name evidence="4" type="ORF">Goshw_008609</name>
</gene>
<dbReference type="OrthoDB" id="995189at2759"/>
<dbReference type="InterPro" id="IPR036397">
    <property type="entry name" value="RNaseH_sf"/>
</dbReference>
<evidence type="ECO:0000313" key="5">
    <source>
        <dbReference type="Proteomes" id="UP000593576"/>
    </source>
</evidence>
<dbReference type="PANTHER" id="PTHR46890">
    <property type="entry name" value="NON-LTR RETROLELEMENT REVERSE TRANSCRIPTASE-LIKE PROTEIN-RELATED"/>
    <property type="match status" value="1"/>
</dbReference>
<name>A0A7J9MAE4_GOSSC</name>
<accession>A0A7J9MAE4</accession>
<dbReference type="Proteomes" id="UP000593576">
    <property type="component" value="Unassembled WGS sequence"/>
</dbReference>
<evidence type="ECO:0000259" key="3">
    <source>
        <dbReference type="Pfam" id="PF13966"/>
    </source>
</evidence>
<feature type="domain" description="RNase H type-1" evidence="2">
    <location>
        <begin position="507"/>
        <end position="577"/>
    </location>
</feature>
<reference evidence="4 5" key="1">
    <citation type="journal article" date="2019" name="Genome Biol. Evol.">
        <title>Insights into the evolution of the New World diploid cottons (Gossypium, subgenus Houzingenia) based on genome sequencing.</title>
        <authorList>
            <person name="Grover C.E."/>
            <person name="Arick M.A. 2nd"/>
            <person name="Thrash A."/>
            <person name="Conover J.L."/>
            <person name="Sanders W.S."/>
            <person name="Peterson D.G."/>
            <person name="Frelichowski J.E."/>
            <person name="Scheffler J.A."/>
            <person name="Scheffler B.E."/>
            <person name="Wendel J.F."/>
        </authorList>
    </citation>
    <scope>NUCLEOTIDE SEQUENCE [LARGE SCALE GENOMIC DNA]</scope>
    <source>
        <strain evidence="4">1</strain>
        <tissue evidence="4">Leaf</tissue>
    </source>
</reference>
<dbReference type="Pfam" id="PF13966">
    <property type="entry name" value="zf-RVT"/>
    <property type="match status" value="1"/>
</dbReference>
<comment type="caution">
    <text evidence="4">The sequence shown here is derived from an EMBL/GenBank/DDBJ whole genome shotgun (WGS) entry which is preliminary data.</text>
</comment>
<dbReference type="InterPro" id="IPR002156">
    <property type="entry name" value="RNaseH_domain"/>
</dbReference>
<feature type="compositionally biased region" description="Basic and acidic residues" evidence="1">
    <location>
        <begin position="578"/>
        <end position="593"/>
    </location>
</feature>
<evidence type="ECO:0000313" key="4">
    <source>
        <dbReference type="EMBL" id="MBA0868085.1"/>
    </source>
</evidence>
<evidence type="ECO:0008006" key="6">
    <source>
        <dbReference type="Google" id="ProtNLM"/>
    </source>
</evidence>
<dbReference type="EMBL" id="JABFAF010000010">
    <property type="protein sequence ID" value="MBA0868085.1"/>
    <property type="molecule type" value="Genomic_DNA"/>
</dbReference>
<feature type="domain" description="Reverse transcriptase zinc-binding" evidence="3">
    <location>
        <begin position="425"/>
        <end position="483"/>
    </location>
</feature>
<dbReference type="Pfam" id="PF13456">
    <property type="entry name" value="RVT_3"/>
    <property type="match status" value="1"/>
</dbReference>
<dbReference type="InterPro" id="IPR026960">
    <property type="entry name" value="RVT-Znf"/>
</dbReference>
<proteinExistence type="predicted"/>
<organism evidence="4 5">
    <name type="scientific">Gossypium schwendimanii</name>
    <name type="common">Cotton</name>
    <dbReference type="NCBI Taxonomy" id="34291"/>
    <lineage>
        <taxon>Eukaryota</taxon>
        <taxon>Viridiplantae</taxon>
        <taxon>Streptophyta</taxon>
        <taxon>Embryophyta</taxon>
        <taxon>Tracheophyta</taxon>
        <taxon>Spermatophyta</taxon>
        <taxon>Magnoliopsida</taxon>
        <taxon>eudicotyledons</taxon>
        <taxon>Gunneridae</taxon>
        <taxon>Pentapetalae</taxon>
        <taxon>rosids</taxon>
        <taxon>malvids</taxon>
        <taxon>Malvales</taxon>
        <taxon>Malvaceae</taxon>
        <taxon>Malvoideae</taxon>
        <taxon>Gossypium</taxon>
    </lineage>
</organism>
<evidence type="ECO:0000256" key="1">
    <source>
        <dbReference type="SAM" id="MobiDB-lite"/>
    </source>
</evidence>
<dbReference type="GO" id="GO:0003676">
    <property type="term" value="F:nucleic acid binding"/>
    <property type="evidence" value="ECO:0007669"/>
    <property type="project" value="InterPro"/>
</dbReference>